<dbReference type="GO" id="GO:0006633">
    <property type="term" value="P:fatty acid biosynthetic process"/>
    <property type="evidence" value="ECO:0007669"/>
    <property type="project" value="InterPro"/>
</dbReference>
<comment type="similarity">
    <text evidence="1">Belongs to the thiolase-like superfamily. Beta-ketoacyl-ACP synthases family.</text>
</comment>
<dbReference type="GO" id="GO:0005829">
    <property type="term" value="C:cytosol"/>
    <property type="evidence" value="ECO:0007669"/>
    <property type="project" value="TreeGrafter"/>
</dbReference>
<dbReference type="InterPro" id="IPR014031">
    <property type="entry name" value="Ketoacyl_synth_C"/>
</dbReference>
<dbReference type="GO" id="GO:0004315">
    <property type="term" value="F:3-oxoacyl-[acyl-carrier-protein] synthase activity"/>
    <property type="evidence" value="ECO:0007669"/>
    <property type="project" value="UniProtKB-EC"/>
</dbReference>
<reference evidence="4" key="1">
    <citation type="submission" date="2018-06" db="EMBL/GenBank/DDBJ databases">
        <authorList>
            <person name="Zhirakovskaya E."/>
        </authorList>
    </citation>
    <scope>NUCLEOTIDE SEQUENCE</scope>
</reference>
<gene>
    <name evidence="4" type="ORF">MNBD_GAMMA25-293</name>
</gene>
<dbReference type="InterPro" id="IPR016039">
    <property type="entry name" value="Thiolase-like"/>
</dbReference>
<dbReference type="PANTHER" id="PTHR11712">
    <property type="entry name" value="POLYKETIDE SYNTHASE-RELATED"/>
    <property type="match status" value="1"/>
</dbReference>
<protein>
    <submittedName>
        <fullName evidence="4">3-oxoacyl-[acyl-carrier-protein] synthase, KASII</fullName>
        <ecNumber evidence="4">2.3.1.179</ecNumber>
    </submittedName>
</protein>
<evidence type="ECO:0000256" key="2">
    <source>
        <dbReference type="ARBA" id="ARBA00022679"/>
    </source>
</evidence>
<dbReference type="SUPFAM" id="SSF53901">
    <property type="entry name" value="Thiolase-like"/>
    <property type="match status" value="2"/>
</dbReference>
<dbReference type="InterPro" id="IPR018201">
    <property type="entry name" value="Ketoacyl_synth_AS"/>
</dbReference>
<dbReference type="InterPro" id="IPR000794">
    <property type="entry name" value="Beta-ketoacyl_synthase"/>
</dbReference>
<feature type="domain" description="Ketosynthase family 3 (KS3)" evidence="3">
    <location>
        <begin position="1"/>
        <end position="405"/>
    </location>
</feature>
<proteinExistence type="inferred from homology"/>
<dbReference type="InterPro" id="IPR014030">
    <property type="entry name" value="Ketoacyl_synth_N"/>
</dbReference>
<dbReference type="Pfam" id="PF02801">
    <property type="entry name" value="Ketoacyl-synt_C"/>
    <property type="match status" value="1"/>
</dbReference>
<dbReference type="FunFam" id="3.40.47.10:FF:000029">
    <property type="entry name" value="3-oxoacyl-[acyl-carrier-protein] synthase 1"/>
    <property type="match status" value="1"/>
</dbReference>
<dbReference type="PROSITE" id="PS52004">
    <property type="entry name" value="KS3_2"/>
    <property type="match status" value="1"/>
</dbReference>
<dbReference type="SMART" id="SM00825">
    <property type="entry name" value="PKS_KS"/>
    <property type="match status" value="1"/>
</dbReference>
<dbReference type="Pfam" id="PF00109">
    <property type="entry name" value="ketoacyl-synt"/>
    <property type="match status" value="1"/>
</dbReference>
<organism evidence="4">
    <name type="scientific">hydrothermal vent metagenome</name>
    <dbReference type="NCBI Taxonomy" id="652676"/>
    <lineage>
        <taxon>unclassified sequences</taxon>
        <taxon>metagenomes</taxon>
        <taxon>ecological metagenomes</taxon>
    </lineage>
</organism>
<dbReference type="CDD" id="cd00834">
    <property type="entry name" value="KAS_I_II"/>
    <property type="match status" value="1"/>
</dbReference>
<dbReference type="EC" id="2.3.1.179" evidence="4"/>
<dbReference type="AlphaFoldDB" id="A0A3B1BGR2"/>
<evidence type="ECO:0000259" key="3">
    <source>
        <dbReference type="PROSITE" id="PS52004"/>
    </source>
</evidence>
<dbReference type="NCBIfam" id="NF005589">
    <property type="entry name" value="PRK07314.1"/>
    <property type="match status" value="1"/>
</dbReference>
<dbReference type="EMBL" id="UOFY01000052">
    <property type="protein sequence ID" value="VAX10568.1"/>
    <property type="molecule type" value="Genomic_DNA"/>
</dbReference>
<dbReference type="PANTHER" id="PTHR11712:SF336">
    <property type="entry name" value="3-OXOACYL-[ACYL-CARRIER-PROTEIN] SYNTHASE, MITOCHONDRIAL"/>
    <property type="match status" value="1"/>
</dbReference>
<accession>A0A3B1BGR2</accession>
<dbReference type="PROSITE" id="PS00606">
    <property type="entry name" value="KS3_1"/>
    <property type="match status" value="1"/>
</dbReference>
<name>A0A3B1BGR2_9ZZZZ</name>
<keyword evidence="2 4" id="KW-0808">Transferase</keyword>
<keyword evidence="4" id="KW-0012">Acyltransferase</keyword>
<sequence>MERVVITGLGLISPLGVDLKSSWENCVAGKSGVGTITHFDTSDFKIKIAAQVADSFDEMVAKNIKKRVRKQMTRSVQMSFLATKMAVEDSGIEFSEENADRYGIAVGASGTDYPSEDMADTTVFDSSRIVKSMSNAFPAWLSLHYRLTGPSFTVGTACSSAGYGMALAFDQIALGLCDAMITGGACAPILPEFIAGFGDIQAMSERDADPAEASCPFDLKRDGFVMGEGAGMMILESEKSARARGAHIYAELRRPALLGEAYNIVSPGVDGVGMARCMDTALKQAEINASQVDYINAHGTSTPLNDLYEARAIKKTFGQYAKKLAVSSTKSMTGHCLAAAGGIEAVLSCMVIEDGVIPPTINLFEQDPDIDLDLVPLEARQESVKVVLSNSFAFGGHNSVVPFMKYE</sequence>
<dbReference type="Gene3D" id="3.40.47.10">
    <property type="match status" value="1"/>
</dbReference>
<evidence type="ECO:0000313" key="4">
    <source>
        <dbReference type="EMBL" id="VAX10568.1"/>
    </source>
</evidence>
<dbReference type="InterPro" id="IPR020841">
    <property type="entry name" value="PKS_Beta-ketoAc_synthase_dom"/>
</dbReference>
<evidence type="ECO:0000256" key="1">
    <source>
        <dbReference type="ARBA" id="ARBA00008467"/>
    </source>
</evidence>